<accession>A0ACB8QV45</accession>
<reference evidence="1" key="1">
    <citation type="submission" date="2021-02" db="EMBL/GenBank/DDBJ databases">
        <authorList>
            <consortium name="DOE Joint Genome Institute"/>
            <person name="Ahrendt S."/>
            <person name="Looney B.P."/>
            <person name="Miyauchi S."/>
            <person name="Morin E."/>
            <person name="Drula E."/>
            <person name="Courty P.E."/>
            <person name="Chicoki N."/>
            <person name="Fauchery L."/>
            <person name="Kohler A."/>
            <person name="Kuo A."/>
            <person name="Labutti K."/>
            <person name="Pangilinan J."/>
            <person name="Lipzen A."/>
            <person name="Riley R."/>
            <person name="Andreopoulos W."/>
            <person name="He G."/>
            <person name="Johnson J."/>
            <person name="Barry K.W."/>
            <person name="Grigoriev I.V."/>
            <person name="Nagy L."/>
            <person name="Hibbett D."/>
            <person name="Henrissat B."/>
            <person name="Matheny P.B."/>
            <person name="Labbe J."/>
            <person name="Martin F."/>
        </authorList>
    </citation>
    <scope>NUCLEOTIDE SEQUENCE</scope>
    <source>
        <strain evidence="1">EC-137</strain>
    </source>
</reference>
<dbReference type="EMBL" id="MU273483">
    <property type="protein sequence ID" value="KAI0035547.1"/>
    <property type="molecule type" value="Genomic_DNA"/>
</dbReference>
<gene>
    <name evidence="1" type="ORF">K488DRAFT_82991</name>
</gene>
<organism evidence="1 2">
    <name type="scientific">Vararia minispora EC-137</name>
    <dbReference type="NCBI Taxonomy" id="1314806"/>
    <lineage>
        <taxon>Eukaryota</taxon>
        <taxon>Fungi</taxon>
        <taxon>Dikarya</taxon>
        <taxon>Basidiomycota</taxon>
        <taxon>Agaricomycotina</taxon>
        <taxon>Agaricomycetes</taxon>
        <taxon>Russulales</taxon>
        <taxon>Lachnocladiaceae</taxon>
        <taxon>Vararia</taxon>
    </lineage>
</organism>
<keyword evidence="2" id="KW-1185">Reference proteome</keyword>
<dbReference type="Proteomes" id="UP000814128">
    <property type="component" value="Unassembled WGS sequence"/>
</dbReference>
<evidence type="ECO:0000313" key="1">
    <source>
        <dbReference type="EMBL" id="KAI0035547.1"/>
    </source>
</evidence>
<protein>
    <submittedName>
        <fullName evidence="1">Uncharacterized protein</fullName>
    </submittedName>
</protein>
<comment type="caution">
    <text evidence="1">The sequence shown here is derived from an EMBL/GenBank/DDBJ whole genome shotgun (WGS) entry which is preliminary data.</text>
</comment>
<name>A0ACB8QV45_9AGAM</name>
<proteinExistence type="predicted"/>
<sequence>MSSPSSSTKPVEDTDIATAAEQLAAQPAFIATVEAMPRDELIYMVALTYVGLKACILGAAVPDRSKQR</sequence>
<reference evidence="1" key="2">
    <citation type="journal article" date="2022" name="New Phytol.">
        <title>Evolutionary transition to the ectomycorrhizal habit in the genomes of a hyperdiverse lineage of mushroom-forming fungi.</title>
        <authorList>
            <person name="Looney B."/>
            <person name="Miyauchi S."/>
            <person name="Morin E."/>
            <person name="Drula E."/>
            <person name="Courty P.E."/>
            <person name="Kohler A."/>
            <person name="Kuo A."/>
            <person name="LaButti K."/>
            <person name="Pangilinan J."/>
            <person name="Lipzen A."/>
            <person name="Riley R."/>
            <person name="Andreopoulos W."/>
            <person name="He G."/>
            <person name="Johnson J."/>
            <person name="Nolan M."/>
            <person name="Tritt A."/>
            <person name="Barry K.W."/>
            <person name="Grigoriev I.V."/>
            <person name="Nagy L.G."/>
            <person name="Hibbett D."/>
            <person name="Henrissat B."/>
            <person name="Matheny P.B."/>
            <person name="Labbe J."/>
            <person name="Martin F.M."/>
        </authorList>
    </citation>
    <scope>NUCLEOTIDE SEQUENCE</scope>
    <source>
        <strain evidence="1">EC-137</strain>
    </source>
</reference>
<evidence type="ECO:0000313" key="2">
    <source>
        <dbReference type="Proteomes" id="UP000814128"/>
    </source>
</evidence>